<evidence type="ECO:0000256" key="5">
    <source>
        <dbReference type="ARBA" id="ARBA00022692"/>
    </source>
</evidence>
<evidence type="ECO:0000313" key="10">
    <source>
        <dbReference type="EMBL" id="KAA9302225.1"/>
    </source>
</evidence>
<feature type="transmembrane region" description="Helical" evidence="9">
    <location>
        <begin position="344"/>
        <end position="370"/>
    </location>
</feature>
<dbReference type="Proteomes" id="UP000327148">
    <property type="component" value="Unassembled WGS sequence"/>
</dbReference>
<feature type="transmembrane region" description="Helical" evidence="9">
    <location>
        <begin position="98"/>
        <end position="119"/>
    </location>
</feature>
<dbReference type="NCBIfam" id="TIGR00835">
    <property type="entry name" value="agcS"/>
    <property type="match status" value="1"/>
</dbReference>
<dbReference type="PANTHER" id="PTHR30330">
    <property type="entry name" value="AGSS FAMILY TRANSPORTER, SODIUM-ALANINE"/>
    <property type="match status" value="1"/>
</dbReference>
<dbReference type="Pfam" id="PF01235">
    <property type="entry name" value="Na_Ala_symp"/>
    <property type="match status" value="1"/>
</dbReference>
<dbReference type="RefSeq" id="WP_070430348.1">
    <property type="nucleotide sequence ID" value="NZ_VYWO01000001.1"/>
</dbReference>
<feature type="transmembrane region" description="Helical" evidence="9">
    <location>
        <begin position="15"/>
        <end position="34"/>
    </location>
</feature>
<dbReference type="PANTHER" id="PTHR30330:SF1">
    <property type="entry name" value="AMINO-ACID CARRIER PROTEIN ALST"/>
    <property type="match status" value="1"/>
</dbReference>
<dbReference type="STRING" id="119206.AWM72_06955"/>
<keyword evidence="7 9" id="KW-1133">Transmembrane helix</keyword>
<keyword evidence="6 9" id="KW-0769">Symport</keyword>
<dbReference type="AlphaFoldDB" id="A0A5N1GMM1"/>
<dbReference type="Gene3D" id="1.20.1740.10">
    <property type="entry name" value="Amino acid/polyamine transporter I"/>
    <property type="match status" value="1"/>
</dbReference>
<evidence type="ECO:0000256" key="4">
    <source>
        <dbReference type="ARBA" id="ARBA00022475"/>
    </source>
</evidence>
<feature type="transmembrane region" description="Helical" evidence="9">
    <location>
        <begin position="304"/>
        <end position="324"/>
    </location>
</feature>
<gene>
    <name evidence="10" type="ORF">F6I03_03150</name>
</gene>
<dbReference type="InterPro" id="IPR001463">
    <property type="entry name" value="Na/Ala_symport"/>
</dbReference>
<evidence type="ECO:0000256" key="2">
    <source>
        <dbReference type="ARBA" id="ARBA00009261"/>
    </source>
</evidence>
<keyword evidence="5 9" id="KW-0812">Transmembrane</keyword>
<protein>
    <submittedName>
        <fullName evidence="10">Alanine:cation symporter family protein</fullName>
    </submittedName>
</protein>
<name>A0A5N1GMM1_9LACT</name>
<feature type="transmembrane region" description="Helical" evidence="9">
    <location>
        <begin position="75"/>
        <end position="92"/>
    </location>
</feature>
<feature type="transmembrane region" description="Helical" evidence="9">
    <location>
        <begin position="416"/>
        <end position="440"/>
    </location>
</feature>
<evidence type="ECO:0000256" key="8">
    <source>
        <dbReference type="ARBA" id="ARBA00023136"/>
    </source>
</evidence>
<evidence type="ECO:0000256" key="1">
    <source>
        <dbReference type="ARBA" id="ARBA00004651"/>
    </source>
</evidence>
<comment type="caution">
    <text evidence="10">The sequence shown here is derived from an EMBL/GenBank/DDBJ whole genome shotgun (WGS) entry which is preliminary data.</text>
</comment>
<feature type="transmembrane region" description="Helical" evidence="9">
    <location>
        <begin position="183"/>
        <end position="201"/>
    </location>
</feature>
<dbReference type="OrthoDB" id="9804874at2"/>
<feature type="transmembrane region" description="Helical" evidence="9">
    <location>
        <begin position="248"/>
        <end position="267"/>
    </location>
</feature>
<organism evidence="10 11">
    <name type="scientific">Aerococcus sanguinicola</name>
    <dbReference type="NCBI Taxonomy" id="119206"/>
    <lineage>
        <taxon>Bacteria</taxon>
        <taxon>Bacillati</taxon>
        <taxon>Bacillota</taxon>
        <taxon>Bacilli</taxon>
        <taxon>Lactobacillales</taxon>
        <taxon>Aerococcaceae</taxon>
        <taxon>Aerococcus</taxon>
    </lineage>
</organism>
<feature type="transmembrane region" description="Helical" evidence="9">
    <location>
        <begin position="213"/>
        <end position="236"/>
    </location>
</feature>
<evidence type="ECO:0000256" key="6">
    <source>
        <dbReference type="ARBA" id="ARBA00022847"/>
    </source>
</evidence>
<keyword evidence="8 9" id="KW-0472">Membrane</keyword>
<feature type="transmembrane region" description="Helical" evidence="9">
    <location>
        <begin position="140"/>
        <end position="163"/>
    </location>
</feature>
<comment type="similarity">
    <text evidence="2 9">Belongs to the alanine or glycine:cation symporter (AGCS) (TC 2.A.25) family.</text>
</comment>
<reference evidence="10 11" key="1">
    <citation type="submission" date="2019-09" db="EMBL/GenBank/DDBJ databases">
        <title>Draft genome sequence assemblies of isolates from the urinary tract.</title>
        <authorList>
            <person name="Mores C.R."/>
            <person name="Putonti C."/>
            <person name="Wolfe A.J."/>
        </authorList>
    </citation>
    <scope>NUCLEOTIDE SEQUENCE [LARGE SCALE GENOMIC DNA]</scope>
    <source>
        <strain evidence="10 11">UMB623</strain>
    </source>
</reference>
<dbReference type="EMBL" id="VYWO01000001">
    <property type="protein sequence ID" value="KAA9302225.1"/>
    <property type="molecule type" value="Genomic_DNA"/>
</dbReference>
<evidence type="ECO:0000256" key="9">
    <source>
        <dbReference type="RuleBase" id="RU363064"/>
    </source>
</evidence>
<dbReference type="GO" id="GO:0005886">
    <property type="term" value="C:plasma membrane"/>
    <property type="evidence" value="ECO:0007669"/>
    <property type="project" value="UniProtKB-SubCell"/>
</dbReference>
<evidence type="ECO:0000256" key="3">
    <source>
        <dbReference type="ARBA" id="ARBA00022448"/>
    </source>
</evidence>
<dbReference type="PROSITE" id="PS00873">
    <property type="entry name" value="NA_ALANINE_SYMP"/>
    <property type="match status" value="1"/>
</dbReference>
<dbReference type="GO" id="GO:0005283">
    <property type="term" value="F:amino acid:sodium symporter activity"/>
    <property type="evidence" value="ECO:0007669"/>
    <property type="project" value="InterPro"/>
</dbReference>
<accession>A0A5N1GMM1</accession>
<evidence type="ECO:0000313" key="11">
    <source>
        <dbReference type="Proteomes" id="UP000327148"/>
    </source>
</evidence>
<feature type="transmembrane region" description="Helical" evidence="9">
    <location>
        <begin position="382"/>
        <end position="404"/>
    </location>
</feature>
<keyword evidence="3 9" id="KW-0813">Transport</keyword>
<dbReference type="PRINTS" id="PR00175">
    <property type="entry name" value="NAALASMPORT"/>
</dbReference>
<keyword evidence="4 9" id="KW-1003">Cell membrane</keyword>
<comment type="subcellular location">
    <subcellularLocation>
        <location evidence="1 9">Cell membrane</location>
        <topology evidence="1 9">Multi-pass membrane protein</topology>
    </subcellularLocation>
</comment>
<sequence length="471" mass="51169">MSEMITGFLSPISDFLYYPVLIVLLLGIGLYFTFRTKFVQLSNLKEAIQVVLEAPEEEGSVSSFQALMISTASRVGTGNIVGVATAICLGGYGAVFWMWVVALIGGASAFIESTLAQIYKRRDIYGESYGGPSYYIESALHSRTLGIIFSIFLILTYAVGFNMLAAFNLRDSFQVYDFYSPQWTPIIVGAGLALVTAYCVLGGGKRIIQFTSFLVPFMGMIYVAVAVLMIILNLNYMPTVFKLIFQDAFNFKAIFSGIAGSSMMYGIKRGLFSNEAGIGSAPNAAAAAHVSHPVKQGLVQMMSVFIDTLVICSATAFMCLSSGVQPAAELSGAPYVQAALSTFLGGYGNLFITISLMLFGFTTLIGNLYYVDNNLAYIFGKMPRASFMVAFRLTAAGIIFLGAIQEADLVWLMADVMMALMALINLPSILILSKTALAALSDYNKQRRAGQKAVFYARDIGLDDSQLDYWK</sequence>
<proteinExistence type="inferred from homology"/>
<evidence type="ECO:0000256" key="7">
    <source>
        <dbReference type="ARBA" id="ARBA00022989"/>
    </source>
</evidence>
<dbReference type="FunFam" id="1.20.1740.10:FF:000004">
    <property type="entry name" value="Sodium:alanine symporter family protein"/>
    <property type="match status" value="1"/>
</dbReference>